<comment type="caution">
    <text evidence="2">The sequence shown here is derived from an EMBL/GenBank/DDBJ whole genome shotgun (WGS) entry which is preliminary data.</text>
</comment>
<gene>
    <name evidence="2" type="ORF">E2C01_097735</name>
</gene>
<keyword evidence="3" id="KW-1185">Reference proteome</keyword>
<protein>
    <submittedName>
        <fullName evidence="2">Uncharacterized protein</fullName>
    </submittedName>
</protein>
<evidence type="ECO:0000313" key="3">
    <source>
        <dbReference type="Proteomes" id="UP000324222"/>
    </source>
</evidence>
<keyword evidence="1" id="KW-1133">Transmembrane helix</keyword>
<accession>A0A5B7K6I6</accession>
<dbReference type="EMBL" id="VSRR010130236">
    <property type="protein sequence ID" value="MPD02174.1"/>
    <property type="molecule type" value="Genomic_DNA"/>
</dbReference>
<dbReference type="OrthoDB" id="6500454at2759"/>
<keyword evidence="1" id="KW-0472">Membrane</keyword>
<organism evidence="2 3">
    <name type="scientific">Portunus trituberculatus</name>
    <name type="common">Swimming crab</name>
    <name type="synonym">Neptunus trituberculatus</name>
    <dbReference type="NCBI Taxonomy" id="210409"/>
    <lineage>
        <taxon>Eukaryota</taxon>
        <taxon>Metazoa</taxon>
        <taxon>Ecdysozoa</taxon>
        <taxon>Arthropoda</taxon>
        <taxon>Crustacea</taxon>
        <taxon>Multicrustacea</taxon>
        <taxon>Malacostraca</taxon>
        <taxon>Eumalacostraca</taxon>
        <taxon>Eucarida</taxon>
        <taxon>Decapoda</taxon>
        <taxon>Pleocyemata</taxon>
        <taxon>Brachyura</taxon>
        <taxon>Eubrachyura</taxon>
        <taxon>Portunoidea</taxon>
        <taxon>Portunidae</taxon>
        <taxon>Portuninae</taxon>
        <taxon>Portunus</taxon>
    </lineage>
</organism>
<keyword evidence="1" id="KW-0812">Transmembrane</keyword>
<dbReference type="AlphaFoldDB" id="A0A5B7K6I6"/>
<name>A0A5B7K6I6_PORTR</name>
<dbReference type="Proteomes" id="UP000324222">
    <property type="component" value="Unassembled WGS sequence"/>
</dbReference>
<proteinExistence type="predicted"/>
<feature type="transmembrane region" description="Helical" evidence="1">
    <location>
        <begin position="37"/>
        <end position="59"/>
    </location>
</feature>
<sequence length="167" mass="19155">MFFVFIIFPFVLLSCSLQFIHLIKLPHLFSPHVNCSFIIFSLFKSPLFCSFFSLLSLLLSSFPQSREARLLVWKTRLLVVTSLTSYKAHDLLRRHWTFSMMNTVLLNLDPATETGEMLVYFPYTSNGGARVVGAGRWSSLGGLTYRGDTQRLFTEKFSKLVIGVYFC</sequence>
<evidence type="ECO:0000313" key="2">
    <source>
        <dbReference type="EMBL" id="MPD02174.1"/>
    </source>
</evidence>
<evidence type="ECO:0000256" key="1">
    <source>
        <dbReference type="SAM" id="Phobius"/>
    </source>
</evidence>
<reference evidence="2 3" key="1">
    <citation type="submission" date="2019-05" db="EMBL/GenBank/DDBJ databases">
        <title>Another draft genome of Portunus trituberculatus and its Hox gene families provides insights of decapod evolution.</title>
        <authorList>
            <person name="Jeong J.-H."/>
            <person name="Song I."/>
            <person name="Kim S."/>
            <person name="Choi T."/>
            <person name="Kim D."/>
            <person name="Ryu S."/>
            <person name="Kim W."/>
        </authorList>
    </citation>
    <scope>NUCLEOTIDE SEQUENCE [LARGE SCALE GENOMIC DNA]</scope>
    <source>
        <tissue evidence="2">Muscle</tissue>
    </source>
</reference>